<feature type="region of interest" description="Disordered" evidence="1">
    <location>
        <begin position="35"/>
        <end position="64"/>
    </location>
</feature>
<sequence>MHSNRVDQLHAAMPECRGSYQAEPLGGACHGCRSIRPHPSAASRRERPWGPALPEEGRSSFAVT</sequence>
<protein>
    <submittedName>
        <fullName evidence="2">Mlo8</fullName>
    </submittedName>
</protein>
<organism evidence="2">
    <name type="scientific">Arundo donax</name>
    <name type="common">Giant reed</name>
    <name type="synonym">Donax arundinaceus</name>
    <dbReference type="NCBI Taxonomy" id="35708"/>
    <lineage>
        <taxon>Eukaryota</taxon>
        <taxon>Viridiplantae</taxon>
        <taxon>Streptophyta</taxon>
        <taxon>Embryophyta</taxon>
        <taxon>Tracheophyta</taxon>
        <taxon>Spermatophyta</taxon>
        <taxon>Magnoliopsida</taxon>
        <taxon>Liliopsida</taxon>
        <taxon>Poales</taxon>
        <taxon>Poaceae</taxon>
        <taxon>PACMAD clade</taxon>
        <taxon>Arundinoideae</taxon>
        <taxon>Arundineae</taxon>
        <taxon>Arundo</taxon>
    </lineage>
</organism>
<name>A0A0A9E0V1_ARUDO</name>
<dbReference type="EMBL" id="GBRH01205282">
    <property type="protein sequence ID" value="JAD92613.1"/>
    <property type="molecule type" value="Transcribed_RNA"/>
</dbReference>
<evidence type="ECO:0000313" key="2">
    <source>
        <dbReference type="EMBL" id="JAD92613.1"/>
    </source>
</evidence>
<dbReference type="AlphaFoldDB" id="A0A0A9E0V1"/>
<reference evidence="2" key="1">
    <citation type="submission" date="2014-09" db="EMBL/GenBank/DDBJ databases">
        <authorList>
            <person name="Magalhaes I.L.F."/>
            <person name="Oliveira U."/>
            <person name="Santos F.R."/>
            <person name="Vidigal T.H.D.A."/>
            <person name="Brescovit A.D."/>
            <person name="Santos A.J."/>
        </authorList>
    </citation>
    <scope>NUCLEOTIDE SEQUENCE</scope>
    <source>
        <tissue evidence="2">Shoot tissue taken approximately 20 cm above the soil surface</tissue>
    </source>
</reference>
<evidence type="ECO:0000256" key="1">
    <source>
        <dbReference type="SAM" id="MobiDB-lite"/>
    </source>
</evidence>
<reference evidence="2" key="2">
    <citation type="journal article" date="2015" name="Data Brief">
        <title>Shoot transcriptome of the giant reed, Arundo donax.</title>
        <authorList>
            <person name="Barrero R.A."/>
            <person name="Guerrero F.D."/>
            <person name="Moolhuijzen P."/>
            <person name="Goolsby J.A."/>
            <person name="Tidwell J."/>
            <person name="Bellgard S.E."/>
            <person name="Bellgard M.I."/>
        </authorList>
    </citation>
    <scope>NUCLEOTIDE SEQUENCE</scope>
    <source>
        <tissue evidence="2">Shoot tissue taken approximately 20 cm above the soil surface</tissue>
    </source>
</reference>
<accession>A0A0A9E0V1</accession>
<proteinExistence type="predicted"/>